<organism evidence="15">
    <name type="scientific">Papilio xuthus</name>
    <name type="common">Asian swallowtail butterfly</name>
    <dbReference type="NCBI Taxonomy" id="66420"/>
    <lineage>
        <taxon>Eukaryota</taxon>
        <taxon>Metazoa</taxon>
        <taxon>Ecdysozoa</taxon>
        <taxon>Arthropoda</taxon>
        <taxon>Hexapoda</taxon>
        <taxon>Insecta</taxon>
        <taxon>Pterygota</taxon>
        <taxon>Neoptera</taxon>
        <taxon>Endopterygota</taxon>
        <taxon>Lepidoptera</taxon>
        <taxon>Glossata</taxon>
        <taxon>Ditrysia</taxon>
        <taxon>Papilionoidea</taxon>
        <taxon>Papilionidae</taxon>
        <taxon>Papilioninae</taxon>
        <taxon>Papilio</taxon>
    </lineage>
</organism>
<evidence type="ECO:0000256" key="7">
    <source>
        <dbReference type="ARBA" id="ARBA00022968"/>
    </source>
</evidence>
<protein>
    <recommendedName>
        <fullName evidence="12">Fucosyltransferase</fullName>
        <ecNumber evidence="12">2.4.1.-</ecNumber>
    </recommendedName>
</protein>
<dbReference type="GO" id="GO:0032580">
    <property type="term" value="C:Golgi cisterna membrane"/>
    <property type="evidence" value="ECO:0007669"/>
    <property type="project" value="UniProtKB-SubCell"/>
</dbReference>
<dbReference type="EC" id="2.4.1.-" evidence="12"/>
<dbReference type="InterPro" id="IPR055270">
    <property type="entry name" value="Glyco_tran_10_C"/>
</dbReference>
<evidence type="ECO:0000256" key="9">
    <source>
        <dbReference type="ARBA" id="ARBA00023034"/>
    </source>
</evidence>
<dbReference type="AlphaFoldDB" id="A0AAJ6ZFB1"/>
<dbReference type="GeneID" id="106120665"/>
<keyword evidence="10 12" id="KW-0472">Membrane</keyword>
<keyword evidence="7" id="KW-0735">Signal-anchor</keyword>
<proteinExistence type="inferred from homology"/>
<dbReference type="Gene3D" id="3.40.50.11660">
    <property type="entry name" value="Glycosyl transferase family 10, C-terminal domain"/>
    <property type="match status" value="1"/>
</dbReference>
<dbReference type="Pfam" id="PF17039">
    <property type="entry name" value="Glyco_tran_10_N"/>
    <property type="match status" value="1"/>
</dbReference>
<dbReference type="KEGG" id="pxu:106120665"/>
<feature type="domain" description="Fucosyltransferase N-terminal" evidence="14">
    <location>
        <begin position="78"/>
        <end position="195"/>
    </location>
</feature>
<feature type="transmembrane region" description="Helical" evidence="12">
    <location>
        <begin position="21"/>
        <end position="39"/>
    </location>
</feature>
<dbReference type="Proteomes" id="UP000694872">
    <property type="component" value="Unplaced"/>
</dbReference>
<keyword evidence="9 12" id="KW-0333">Golgi apparatus</keyword>
<dbReference type="PANTHER" id="PTHR48438:SF1">
    <property type="entry name" value="ALPHA-(1,3)-FUCOSYLTRANSFERASE C-RELATED"/>
    <property type="match status" value="1"/>
</dbReference>
<keyword evidence="5 12" id="KW-0808">Transferase</keyword>
<keyword evidence="11" id="KW-0325">Glycoprotein</keyword>
<evidence type="ECO:0000256" key="8">
    <source>
        <dbReference type="ARBA" id="ARBA00022989"/>
    </source>
</evidence>
<dbReference type="InterPro" id="IPR001503">
    <property type="entry name" value="Glyco_trans_10"/>
</dbReference>
<dbReference type="GO" id="GO:0008417">
    <property type="term" value="F:fucosyltransferase activity"/>
    <property type="evidence" value="ECO:0007669"/>
    <property type="project" value="InterPro"/>
</dbReference>
<dbReference type="Pfam" id="PF00852">
    <property type="entry name" value="Glyco_transf_10"/>
    <property type="match status" value="1"/>
</dbReference>
<reference evidence="15" key="1">
    <citation type="submission" date="2025-08" db="UniProtKB">
        <authorList>
            <consortium name="RefSeq"/>
        </authorList>
    </citation>
    <scope>IDENTIFICATION</scope>
</reference>
<evidence type="ECO:0000256" key="2">
    <source>
        <dbReference type="ARBA" id="ARBA00004922"/>
    </source>
</evidence>
<evidence type="ECO:0000256" key="4">
    <source>
        <dbReference type="ARBA" id="ARBA00022676"/>
    </source>
</evidence>
<comment type="similarity">
    <text evidence="3 12">Belongs to the glycosyltransferase 10 family.</text>
</comment>
<dbReference type="SUPFAM" id="SSF53756">
    <property type="entry name" value="UDP-Glycosyltransferase/glycogen phosphorylase"/>
    <property type="match status" value="1"/>
</dbReference>
<evidence type="ECO:0000259" key="13">
    <source>
        <dbReference type="Pfam" id="PF00852"/>
    </source>
</evidence>
<evidence type="ECO:0000256" key="11">
    <source>
        <dbReference type="ARBA" id="ARBA00023180"/>
    </source>
</evidence>
<evidence type="ECO:0000313" key="15">
    <source>
        <dbReference type="RefSeq" id="XP_013171486.1"/>
    </source>
</evidence>
<sequence length="421" mass="49323">MSLSKTIQKTSILNKKTTLKVFLYTISACLIVFICLIQLSRNSYILITENFVKEAFDDVADLKYIDVYNKRDFLSKDLKFILMWRYCKNHDPFIQLGEGQRAFIKNNCSAVNCYVTYDKYFLGGDVTKFDAIAFNGVFINALSKYKFPKVRSPHQKYIYFNLESADNYPVCSSVFDGFFNWTATYKLNSDILFAYVQIRNRSGAIVGPKKNMEWVKNMSLQNDSFIVHNKSKAVAWLVSNCNGRSGRDEIVRHLQNYLQRYKLTVDIYGYCGPYKCPRELMNSCLNMLGRKYYFYLSLENSFAEDYVTEKLLSALNHNMIPIVYGGADYSRFLPPNTYLDALQMRRQELGDTIAQLMTSPQQYNQYFWWKSHYTYEHPRTMDTVCAVCAALNNKTMMEAKTVYDDFRIWWNPSYRIRCKSP</sequence>
<feature type="domain" description="Fucosyltransferase C-terminal" evidence="13">
    <location>
        <begin position="228"/>
        <end position="397"/>
    </location>
</feature>
<comment type="subcellular location">
    <subcellularLocation>
        <location evidence="1 12">Golgi apparatus</location>
        <location evidence="1 12">Golgi stack membrane</location>
        <topology evidence="1 12">Single-pass type II membrane protein</topology>
    </subcellularLocation>
</comment>
<dbReference type="PANTHER" id="PTHR48438">
    <property type="entry name" value="ALPHA-(1,3)-FUCOSYLTRANSFERASE C-RELATED"/>
    <property type="match status" value="1"/>
</dbReference>
<keyword evidence="4 12" id="KW-0328">Glycosyltransferase</keyword>
<evidence type="ECO:0000256" key="6">
    <source>
        <dbReference type="ARBA" id="ARBA00022692"/>
    </source>
</evidence>
<gene>
    <name evidence="15" type="primary">LOC106120665</name>
</gene>
<evidence type="ECO:0000256" key="3">
    <source>
        <dbReference type="ARBA" id="ARBA00008919"/>
    </source>
</evidence>
<evidence type="ECO:0000256" key="10">
    <source>
        <dbReference type="ARBA" id="ARBA00023136"/>
    </source>
</evidence>
<name>A0AAJ6ZFB1_PAPXU</name>
<evidence type="ECO:0000259" key="14">
    <source>
        <dbReference type="Pfam" id="PF17039"/>
    </source>
</evidence>
<evidence type="ECO:0000256" key="1">
    <source>
        <dbReference type="ARBA" id="ARBA00004447"/>
    </source>
</evidence>
<dbReference type="InterPro" id="IPR031481">
    <property type="entry name" value="Glyco_tran_10_N"/>
</dbReference>
<dbReference type="RefSeq" id="XP_013171486.1">
    <property type="nucleotide sequence ID" value="XM_013316032.1"/>
</dbReference>
<dbReference type="InterPro" id="IPR038577">
    <property type="entry name" value="GT10-like_C_sf"/>
</dbReference>
<evidence type="ECO:0000256" key="12">
    <source>
        <dbReference type="RuleBase" id="RU003832"/>
    </source>
</evidence>
<keyword evidence="6 12" id="KW-0812">Transmembrane</keyword>
<accession>A0AAJ6ZFB1</accession>
<comment type="pathway">
    <text evidence="2">Protein modification; protein glycosylation.</text>
</comment>
<evidence type="ECO:0000256" key="5">
    <source>
        <dbReference type="ARBA" id="ARBA00022679"/>
    </source>
</evidence>
<keyword evidence="8 12" id="KW-1133">Transmembrane helix</keyword>